<keyword evidence="2" id="KW-0238">DNA-binding</keyword>
<reference evidence="5 6" key="1">
    <citation type="submission" date="2021-03" db="EMBL/GenBank/DDBJ databases">
        <title>Sequencing the genomes of 1000 actinobacteria strains.</title>
        <authorList>
            <person name="Klenk H.-P."/>
        </authorList>
    </citation>
    <scope>NUCLEOTIDE SEQUENCE [LARGE SCALE GENOMIC DNA]</scope>
    <source>
        <strain evidence="5 6">DSM 18824</strain>
    </source>
</reference>
<evidence type="ECO:0000256" key="1">
    <source>
        <dbReference type="ARBA" id="ARBA00023015"/>
    </source>
</evidence>
<dbReference type="InterPro" id="IPR046335">
    <property type="entry name" value="LacI/GalR-like_sensor"/>
</dbReference>
<gene>
    <name evidence="5" type="ORF">JOF29_007035</name>
</gene>
<dbReference type="SUPFAM" id="SSF47413">
    <property type="entry name" value="lambda repressor-like DNA-binding domains"/>
    <property type="match status" value="1"/>
</dbReference>
<dbReference type="PROSITE" id="PS00356">
    <property type="entry name" value="HTH_LACI_1"/>
    <property type="match status" value="1"/>
</dbReference>
<dbReference type="CDD" id="cd01392">
    <property type="entry name" value="HTH_LacI"/>
    <property type="match status" value="1"/>
</dbReference>
<organism evidence="5 6">
    <name type="scientific">Kribbella aluminosa</name>
    <dbReference type="NCBI Taxonomy" id="416017"/>
    <lineage>
        <taxon>Bacteria</taxon>
        <taxon>Bacillati</taxon>
        <taxon>Actinomycetota</taxon>
        <taxon>Actinomycetes</taxon>
        <taxon>Propionibacteriales</taxon>
        <taxon>Kribbellaceae</taxon>
        <taxon>Kribbella</taxon>
    </lineage>
</organism>
<dbReference type="InterPro" id="IPR028082">
    <property type="entry name" value="Peripla_BP_I"/>
</dbReference>
<protein>
    <submittedName>
        <fullName evidence="5">LacI family transcriptional regulator</fullName>
    </submittedName>
</protein>
<keyword evidence="6" id="KW-1185">Reference proteome</keyword>
<accession>A0ABS4UW95</accession>
<keyword evidence="1" id="KW-0805">Transcription regulation</keyword>
<evidence type="ECO:0000256" key="3">
    <source>
        <dbReference type="ARBA" id="ARBA00023163"/>
    </source>
</evidence>
<evidence type="ECO:0000313" key="6">
    <source>
        <dbReference type="Proteomes" id="UP000755585"/>
    </source>
</evidence>
<dbReference type="Gene3D" id="1.10.260.40">
    <property type="entry name" value="lambda repressor-like DNA-binding domains"/>
    <property type="match status" value="1"/>
</dbReference>
<evidence type="ECO:0000259" key="4">
    <source>
        <dbReference type="PROSITE" id="PS50932"/>
    </source>
</evidence>
<name>A0ABS4UW95_9ACTN</name>
<comment type="caution">
    <text evidence="5">The sequence shown here is derived from an EMBL/GenBank/DDBJ whole genome shotgun (WGS) entry which is preliminary data.</text>
</comment>
<dbReference type="PANTHER" id="PTHR30146">
    <property type="entry name" value="LACI-RELATED TRANSCRIPTIONAL REPRESSOR"/>
    <property type="match status" value="1"/>
</dbReference>
<dbReference type="Proteomes" id="UP000755585">
    <property type="component" value="Unassembled WGS sequence"/>
</dbReference>
<evidence type="ECO:0000313" key="5">
    <source>
        <dbReference type="EMBL" id="MBP2355925.1"/>
    </source>
</evidence>
<dbReference type="Pfam" id="PF00356">
    <property type="entry name" value="LacI"/>
    <property type="match status" value="1"/>
</dbReference>
<dbReference type="InterPro" id="IPR000843">
    <property type="entry name" value="HTH_LacI"/>
</dbReference>
<dbReference type="Gene3D" id="3.40.50.2300">
    <property type="match status" value="2"/>
</dbReference>
<evidence type="ECO:0000256" key="2">
    <source>
        <dbReference type="ARBA" id="ARBA00023125"/>
    </source>
</evidence>
<dbReference type="Pfam" id="PF13377">
    <property type="entry name" value="Peripla_BP_3"/>
    <property type="match status" value="1"/>
</dbReference>
<dbReference type="SMART" id="SM00354">
    <property type="entry name" value="HTH_LACI"/>
    <property type="match status" value="1"/>
</dbReference>
<dbReference type="InterPro" id="IPR010982">
    <property type="entry name" value="Lambda_DNA-bd_dom_sf"/>
</dbReference>
<sequence>MAGRVGIREVAARAMVSVGTVSHVLNRPELVSTATLKRVLATMDELGFVRNDLARQLKMGGGTTLGMIVLNVANPFFADLAHACESAAEARGHTIIFGSSDQLGGREDRYIELFEEQRVSGMIIAPLAGETARIQRVIRRGMPVVLFDIHAVEGDFCSLALDGDAGGHLAVRHLLDTGRRRLAFLGGPLHQVEDRWKGALRAAGEVAGASLTHIDTADQTIADGRSAGDRLAAMRPDSRPDGVFAANDLLALGLMQSLLIADGIEVPRDIAIVGYDDIDYAASAAVPLTTVRQPKQALAEEAVRLVLDHVANGGGHVHEHALLPPELIVRASTENRSAPS</sequence>
<dbReference type="EMBL" id="JAGINT010000002">
    <property type="protein sequence ID" value="MBP2355925.1"/>
    <property type="molecule type" value="Genomic_DNA"/>
</dbReference>
<feature type="domain" description="HTH lacI-type" evidence="4">
    <location>
        <begin position="5"/>
        <end position="59"/>
    </location>
</feature>
<dbReference type="PROSITE" id="PS50932">
    <property type="entry name" value="HTH_LACI_2"/>
    <property type="match status" value="1"/>
</dbReference>
<keyword evidence="3" id="KW-0804">Transcription</keyword>
<dbReference type="SUPFAM" id="SSF53822">
    <property type="entry name" value="Periplasmic binding protein-like I"/>
    <property type="match status" value="1"/>
</dbReference>
<dbReference type="RefSeq" id="WP_209698528.1">
    <property type="nucleotide sequence ID" value="NZ_BAAAVU010000005.1"/>
</dbReference>
<proteinExistence type="predicted"/>
<dbReference type="PANTHER" id="PTHR30146:SF109">
    <property type="entry name" value="HTH-TYPE TRANSCRIPTIONAL REGULATOR GALS"/>
    <property type="match status" value="1"/>
</dbReference>